<dbReference type="PANTHER" id="PTHR11562">
    <property type="entry name" value="CATION EFFLUX PROTEIN/ ZINC TRANSPORTER"/>
    <property type="match status" value="1"/>
</dbReference>
<dbReference type="InterPro" id="IPR002524">
    <property type="entry name" value="Cation_efflux"/>
</dbReference>
<dbReference type="GO" id="GO:0005886">
    <property type="term" value="C:plasma membrane"/>
    <property type="evidence" value="ECO:0007669"/>
    <property type="project" value="TreeGrafter"/>
</dbReference>
<dbReference type="InterPro" id="IPR027470">
    <property type="entry name" value="Cation_efflux_CTD"/>
</dbReference>
<evidence type="ECO:0000256" key="1">
    <source>
        <dbReference type="ARBA" id="ARBA00004141"/>
    </source>
</evidence>
<feature type="transmembrane region" description="Helical" evidence="8">
    <location>
        <begin position="124"/>
        <end position="149"/>
    </location>
</feature>
<feature type="domain" description="Cation efflux protein transmembrane" evidence="9">
    <location>
        <begin position="27"/>
        <end position="216"/>
    </location>
</feature>
<feature type="transmembrane region" description="Helical" evidence="8">
    <location>
        <begin position="58"/>
        <end position="76"/>
    </location>
</feature>
<dbReference type="AlphaFoldDB" id="A0AB37UTI8"/>
<feature type="transmembrane region" description="Helical" evidence="8">
    <location>
        <begin position="161"/>
        <end position="186"/>
    </location>
</feature>
<dbReference type="SUPFAM" id="SSF161111">
    <property type="entry name" value="Cation efflux protein transmembrane domain-like"/>
    <property type="match status" value="1"/>
</dbReference>
<evidence type="ECO:0000256" key="7">
    <source>
        <dbReference type="ARBA" id="ARBA00023136"/>
    </source>
</evidence>
<dbReference type="Gene3D" id="1.20.1510.10">
    <property type="entry name" value="Cation efflux protein transmembrane domain"/>
    <property type="match status" value="1"/>
</dbReference>
<dbReference type="NCBIfam" id="TIGR01297">
    <property type="entry name" value="CDF"/>
    <property type="match status" value="1"/>
</dbReference>
<evidence type="ECO:0000256" key="3">
    <source>
        <dbReference type="ARBA" id="ARBA00022448"/>
    </source>
</evidence>
<keyword evidence="5 8" id="KW-1133">Transmembrane helix</keyword>
<dbReference type="InterPro" id="IPR027469">
    <property type="entry name" value="Cation_efflux_TMD_sf"/>
</dbReference>
<keyword evidence="4 8" id="KW-0812">Transmembrane</keyword>
<feature type="transmembrane region" description="Helical" evidence="8">
    <location>
        <begin position="92"/>
        <end position="112"/>
    </location>
</feature>
<dbReference type="EMBL" id="RSCK01000001">
    <property type="protein sequence ID" value="RUT14704.1"/>
    <property type="molecule type" value="Genomic_DNA"/>
</dbReference>
<evidence type="ECO:0000256" key="8">
    <source>
        <dbReference type="SAM" id="Phobius"/>
    </source>
</evidence>
<evidence type="ECO:0000256" key="5">
    <source>
        <dbReference type="ARBA" id="ARBA00022989"/>
    </source>
</evidence>
<evidence type="ECO:0000256" key="4">
    <source>
        <dbReference type="ARBA" id="ARBA00022692"/>
    </source>
</evidence>
<dbReference type="PANTHER" id="PTHR11562:SF17">
    <property type="entry name" value="RE54080P-RELATED"/>
    <property type="match status" value="1"/>
</dbReference>
<dbReference type="InterPro" id="IPR050681">
    <property type="entry name" value="CDF/SLC30A"/>
</dbReference>
<comment type="similarity">
    <text evidence="2">Belongs to the cation diffusion facilitator (CDF) transporter (TC 2.A.4) family. SLC30A subfamily.</text>
</comment>
<comment type="caution">
    <text evidence="11">The sequence shown here is derived from an EMBL/GenBank/DDBJ whole genome shotgun (WGS) entry which is preliminary data.</text>
</comment>
<evidence type="ECO:0000256" key="2">
    <source>
        <dbReference type="ARBA" id="ARBA00008873"/>
    </source>
</evidence>
<proteinExistence type="inferred from homology"/>
<evidence type="ECO:0000259" key="9">
    <source>
        <dbReference type="Pfam" id="PF01545"/>
    </source>
</evidence>
<comment type="subcellular location">
    <subcellularLocation>
        <location evidence="1">Membrane</location>
        <topology evidence="1">Multi-pass membrane protein</topology>
    </subcellularLocation>
</comment>
<dbReference type="Pfam" id="PF16916">
    <property type="entry name" value="ZT_dimer"/>
    <property type="match status" value="1"/>
</dbReference>
<dbReference type="InterPro" id="IPR036837">
    <property type="entry name" value="Cation_efflux_CTD_sf"/>
</dbReference>
<accession>A0AB37UTI8</accession>
<evidence type="ECO:0000313" key="11">
    <source>
        <dbReference type="EMBL" id="RUT14704.1"/>
    </source>
</evidence>
<sequence>MQVFVMARSHPGHGHDLTVNNYNRAFIISVALNTSFVVIEAVYGILANSLALLADAGHNLSDVLGLLFAWGATLLARRRPTSRRTYGWRRSSILAALLNASFLLVVSGGIGWEAILRFRNPAPVAGGTVIFVAAVGIIINTVSALMFLAGSKSDLNIKGAFLHLIADAAVSVGVVLAGIAIVATGWLWFDPAIGLIVTAVILLTTWQLLQESLNLILDAVPAGIEPLAVRTYLSERPDVSGVHDLHIWAMSTTQTALTAHLVMPAGHPGDGFLVQVSRELHDRFGIEHVTLQVEVGDPNYPCVLAPDNLV</sequence>
<keyword evidence="7 8" id="KW-0472">Membrane</keyword>
<name>A0AB37UTI8_9CYAN</name>
<dbReference type="InterPro" id="IPR058533">
    <property type="entry name" value="Cation_efflux_TM"/>
</dbReference>
<organism evidence="11 12">
    <name type="scientific">Chroococcidiopsis cubana SAG 39.79</name>
    <dbReference type="NCBI Taxonomy" id="388085"/>
    <lineage>
        <taxon>Bacteria</taxon>
        <taxon>Bacillati</taxon>
        <taxon>Cyanobacteriota</taxon>
        <taxon>Cyanophyceae</taxon>
        <taxon>Chroococcidiopsidales</taxon>
        <taxon>Chroococcidiopsidaceae</taxon>
        <taxon>Chroococcidiopsis</taxon>
    </lineage>
</organism>
<evidence type="ECO:0000313" key="12">
    <source>
        <dbReference type="Proteomes" id="UP000282574"/>
    </source>
</evidence>
<feature type="domain" description="Cation efflux protein cytoplasmic" evidence="10">
    <location>
        <begin position="228"/>
        <end position="294"/>
    </location>
</feature>
<feature type="transmembrane region" description="Helical" evidence="8">
    <location>
        <begin position="192"/>
        <end position="209"/>
    </location>
</feature>
<dbReference type="GO" id="GO:0005385">
    <property type="term" value="F:zinc ion transmembrane transporter activity"/>
    <property type="evidence" value="ECO:0007669"/>
    <property type="project" value="TreeGrafter"/>
</dbReference>
<dbReference type="SUPFAM" id="SSF160240">
    <property type="entry name" value="Cation efflux protein cytoplasmic domain-like"/>
    <property type="match status" value="1"/>
</dbReference>
<keyword evidence="6" id="KW-0406">Ion transport</keyword>
<gene>
    <name evidence="11" type="ORF">DSM107010_02500</name>
</gene>
<dbReference type="Pfam" id="PF01545">
    <property type="entry name" value="Cation_efflux"/>
    <property type="match status" value="1"/>
</dbReference>
<feature type="transmembrane region" description="Helical" evidence="8">
    <location>
        <begin position="25"/>
        <end position="46"/>
    </location>
</feature>
<dbReference type="Proteomes" id="UP000282574">
    <property type="component" value="Unassembled WGS sequence"/>
</dbReference>
<protein>
    <submittedName>
        <fullName evidence="11">Cobalt transporter</fullName>
    </submittedName>
</protein>
<evidence type="ECO:0000256" key="6">
    <source>
        <dbReference type="ARBA" id="ARBA00023065"/>
    </source>
</evidence>
<evidence type="ECO:0000259" key="10">
    <source>
        <dbReference type="Pfam" id="PF16916"/>
    </source>
</evidence>
<keyword evidence="12" id="KW-1185">Reference proteome</keyword>
<keyword evidence="3" id="KW-0813">Transport</keyword>
<reference evidence="11 12" key="1">
    <citation type="journal article" date="2019" name="Genome Biol. Evol.">
        <title>Day and night: Metabolic profiles and evolutionary relationships of six axenic non-marine cyanobacteria.</title>
        <authorList>
            <person name="Will S.E."/>
            <person name="Henke P."/>
            <person name="Boedeker C."/>
            <person name="Huang S."/>
            <person name="Brinkmann H."/>
            <person name="Rohde M."/>
            <person name="Jarek M."/>
            <person name="Friedl T."/>
            <person name="Seufert S."/>
            <person name="Schumacher M."/>
            <person name="Overmann J."/>
            <person name="Neumann-Schaal M."/>
            <person name="Petersen J."/>
        </authorList>
    </citation>
    <scope>NUCLEOTIDE SEQUENCE [LARGE SCALE GENOMIC DNA]</scope>
    <source>
        <strain evidence="11 12">SAG 39.79</strain>
    </source>
</reference>